<reference evidence="1 2" key="1">
    <citation type="submission" date="2019-02" db="EMBL/GenBank/DDBJ databases">
        <title>Deep-cultivation of Planctomycetes and their phenomic and genomic characterization uncovers novel biology.</title>
        <authorList>
            <person name="Wiegand S."/>
            <person name="Jogler M."/>
            <person name="Boedeker C."/>
            <person name="Pinto D."/>
            <person name="Vollmers J."/>
            <person name="Rivas-Marin E."/>
            <person name="Kohn T."/>
            <person name="Peeters S.H."/>
            <person name="Heuer A."/>
            <person name="Rast P."/>
            <person name="Oberbeckmann S."/>
            <person name="Bunk B."/>
            <person name="Jeske O."/>
            <person name="Meyerdierks A."/>
            <person name="Storesund J.E."/>
            <person name="Kallscheuer N."/>
            <person name="Luecker S."/>
            <person name="Lage O.M."/>
            <person name="Pohl T."/>
            <person name="Merkel B.J."/>
            <person name="Hornburger P."/>
            <person name="Mueller R.-W."/>
            <person name="Bruemmer F."/>
            <person name="Labrenz M."/>
            <person name="Spormann A.M."/>
            <person name="Op Den Camp H."/>
            <person name="Overmann J."/>
            <person name="Amann R."/>
            <person name="Jetten M.S.M."/>
            <person name="Mascher T."/>
            <person name="Medema M.H."/>
            <person name="Devos D.P."/>
            <person name="Kaster A.-K."/>
            <person name="Ovreas L."/>
            <person name="Rohde M."/>
            <person name="Galperin M.Y."/>
            <person name="Jogler C."/>
        </authorList>
    </citation>
    <scope>NUCLEOTIDE SEQUENCE [LARGE SCALE GENOMIC DNA]</scope>
    <source>
        <strain evidence="1 2">CA85</strain>
    </source>
</reference>
<sequence length="48" mass="5466">MAVQMKVFCKHDLSGTEPETLTEMVASYETSAEWIGVVPWHRLDGKQE</sequence>
<protein>
    <submittedName>
        <fullName evidence="1">Uncharacterized protein</fullName>
    </submittedName>
</protein>
<comment type="caution">
    <text evidence="1">The sequence shown here is derived from an EMBL/GenBank/DDBJ whole genome shotgun (WGS) entry which is preliminary data.</text>
</comment>
<name>A0A5C5Y0Z7_9BACT</name>
<gene>
    <name evidence="1" type="ORF">CA85_21120</name>
</gene>
<keyword evidence="2" id="KW-1185">Reference proteome</keyword>
<proteinExistence type="predicted"/>
<dbReference type="Proteomes" id="UP000318053">
    <property type="component" value="Unassembled WGS sequence"/>
</dbReference>
<dbReference type="AlphaFoldDB" id="A0A5C5Y0Z7"/>
<evidence type="ECO:0000313" key="1">
    <source>
        <dbReference type="EMBL" id="TWT67262.1"/>
    </source>
</evidence>
<evidence type="ECO:0000313" key="2">
    <source>
        <dbReference type="Proteomes" id="UP000318053"/>
    </source>
</evidence>
<organism evidence="1 2">
    <name type="scientific">Allorhodopirellula solitaria</name>
    <dbReference type="NCBI Taxonomy" id="2527987"/>
    <lineage>
        <taxon>Bacteria</taxon>
        <taxon>Pseudomonadati</taxon>
        <taxon>Planctomycetota</taxon>
        <taxon>Planctomycetia</taxon>
        <taxon>Pirellulales</taxon>
        <taxon>Pirellulaceae</taxon>
        <taxon>Allorhodopirellula</taxon>
    </lineage>
</organism>
<accession>A0A5C5Y0Z7</accession>
<dbReference type="EMBL" id="SJPK01000004">
    <property type="protein sequence ID" value="TWT67262.1"/>
    <property type="molecule type" value="Genomic_DNA"/>
</dbReference>